<dbReference type="AlphaFoldDB" id="A0AAW0DS61"/>
<dbReference type="Gene3D" id="1.20.1280.50">
    <property type="match status" value="1"/>
</dbReference>
<reference evidence="2 3" key="1">
    <citation type="submission" date="2024-01" db="EMBL/GenBank/DDBJ databases">
        <title>A draft genome for a cacao thread blight-causing isolate of Paramarasmius palmivorus.</title>
        <authorList>
            <person name="Baruah I.K."/>
            <person name="Bukari Y."/>
            <person name="Amoako-Attah I."/>
            <person name="Meinhardt L.W."/>
            <person name="Bailey B.A."/>
            <person name="Cohen S.P."/>
        </authorList>
    </citation>
    <scope>NUCLEOTIDE SEQUENCE [LARGE SCALE GENOMIC DNA]</scope>
    <source>
        <strain evidence="2 3">GH-12</strain>
    </source>
</reference>
<accession>A0AAW0DS61</accession>
<comment type="caution">
    <text evidence="2">The sequence shown here is derived from an EMBL/GenBank/DDBJ whole genome shotgun (WGS) entry which is preliminary data.</text>
</comment>
<evidence type="ECO:0000259" key="1">
    <source>
        <dbReference type="PROSITE" id="PS50181"/>
    </source>
</evidence>
<proteinExistence type="predicted"/>
<sequence length="463" mass="52113">MAITIHSLPIETVEEILLHTDPLDISSISQCSRFFHLLINHPPDQHLWRNLYLIQPLDDPEKCFSPLGISRLSLGPIDYKSELQAIIRARTVLEKGSSICKPHERVPILRTILNLLLYVPPLQTPADILDAAKLSQNMLWVAAECRKGALLDPGTYDWEPTKEEEQLRARIHTMLGVTPRDWTDDARLDARAYVYNMGNYNWANEFGPFLAEEDAVPGVGDAGANKVDWVHVRNLHLNISMQLLEGFVEDLQGARELMEIFMYPLSFPYTQLIIPPGMNLDTTEDWADVAGEWDVSFCFCDHHLLMNYNHTNDKSLLVPPFFREEFRTMSIRLHVTKVLPSAKHPTRPTIYFGGTIERAGTVMSGSVSLTDDEQVRWRFVSGETGNPIWSGEGVQVGGLRSAFGVLGAWTTIFHDRDDPVGASPSFLSLIPNADVGVLRRTVLVKKAFGDIVNSLCYVFFADV</sequence>
<dbReference type="Pfam" id="PF00646">
    <property type="entry name" value="F-box"/>
    <property type="match status" value="1"/>
</dbReference>
<dbReference type="Proteomes" id="UP001383192">
    <property type="component" value="Unassembled WGS sequence"/>
</dbReference>
<dbReference type="PROSITE" id="PS50181">
    <property type="entry name" value="FBOX"/>
    <property type="match status" value="1"/>
</dbReference>
<protein>
    <recommendedName>
        <fullName evidence="1">F-box domain-containing protein</fullName>
    </recommendedName>
</protein>
<gene>
    <name evidence="2" type="ORF">VNI00_003621</name>
</gene>
<keyword evidence="3" id="KW-1185">Reference proteome</keyword>
<dbReference type="EMBL" id="JAYKXP010000009">
    <property type="protein sequence ID" value="KAK7054423.1"/>
    <property type="molecule type" value="Genomic_DNA"/>
</dbReference>
<dbReference type="InterPro" id="IPR036047">
    <property type="entry name" value="F-box-like_dom_sf"/>
</dbReference>
<evidence type="ECO:0000313" key="2">
    <source>
        <dbReference type="EMBL" id="KAK7054423.1"/>
    </source>
</evidence>
<feature type="domain" description="F-box" evidence="1">
    <location>
        <begin position="2"/>
        <end position="51"/>
    </location>
</feature>
<name>A0AAW0DS61_9AGAR</name>
<dbReference type="SUPFAM" id="SSF81383">
    <property type="entry name" value="F-box domain"/>
    <property type="match status" value="1"/>
</dbReference>
<dbReference type="InterPro" id="IPR001810">
    <property type="entry name" value="F-box_dom"/>
</dbReference>
<organism evidence="2 3">
    <name type="scientific">Paramarasmius palmivorus</name>
    <dbReference type="NCBI Taxonomy" id="297713"/>
    <lineage>
        <taxon>Eukaryota</taxon>
        <taxon>Fungi</taxon>
        <taxon>Dikarya</taxon>
        <taxon>Basidiomycota</taxon>
        <taxon>Agaricomycotina</taxon>
        <taxon>Agaricomycetes</taxon>
        <taxon>Agaricomycetidae</taxon>
        <taxon>Agaricales</taxon>
        <taxon>Marasmiineae</taxon>
        <taxon>Marasmiaceae</taxon>
        <taxon>Paramarasmius</taxon>
    </lineage>
</organism>
<evidence type="ECO:0000313" key="3">
    <source>
        <dbReference type="Proteomes" id="UP001383192"/>
    </source>
</evidence>